<proteinExistence type="predicted"/>
<accession>A0A2W7G4E4</accession>
<gene>
    <name evidence="1" type="ORF">BCF89_10276</name>
</gene>
<dbReference type="AlphaFoldDB" id="A0A2W7G4E4"/>
<evidence type="ECO:0000313" key="2">
    <source>
        <dbReference type="Proteomes" id="UP000249646"/>
    </source>
</evidence>
<evidence type="ECO:0000313" key="1">
    <source>
        <dbReference type="EMBL" id="PZW01452.1"/>
    </source>
</evidence>
<name>A0A2W7G4E4_9BACT</name>
<evidence type="ECO:0008006" key="3">
    <source>
        <dbReference type="Google" id="ProtNLM"/>
    </source>
</evidence>
<dbReference type="Gene3D" id="3.40.190.10">
    <property type="entry name" value="Periplasmic binding protein-like II"/>
    <property type="match status" value="1"/>
</dbReference>
<organism evidence="1 2">
    <name type="scientific">Metamycoplasma auris</name>
    <dbReference type="NCBI Taxonomy" id="51363"/>
    <lineage>
        <taxon>Bacteria</taxon>
        <taxon>Bacillati</taxon>
        <taxon>Mycoplasmatota</taxon>
        <taxon>Mycoplasmoidales</taxon>
        <taxon>Metamycoplasmataceae</taxon>
        <taxon>Metamycoplasma</taxon>
    </lineage>
</organism>
<dbReference type="OrthoDB" id="394229at2"/>
<dbReference type="PROSITE" id="PS51257">
    <property type="entry name" value="PROKAR_LIPOPROTEIN"/>
    <property type="match status" value="1"/>
</dbReference>
<reference evidence="1 2" key="1">
    <citation type="submission" date="2018-06" db="EMBL/GenBank/DDBJ databases">
        <title>Genomic Encyclopedia of Archaeal and Bacterial Type Strains, Phase II (KMG-II): from individual species to whole genera.</title>
        <authorList>
            <person name="Goeker M."/>
        </authorList>
    </citation>
    <scope>NUCLEOTIDE SEQUENCE [LARGE SCALE GENOMIC DNA]</scope>
    <source>
        <strain evidence="1 2">ATCC 51348</strain>
    </source>
</reference>
<keyword evidence="2" id="KW-1185">Reference proteome</keyword>
<comment type="caution">
    <text evidence="1">The sequence shown here is derived from an EMBL/GenBank/DDBJ whole genome shotgun (WGS) entry which is preliminary data.</text>
</comment>
<sequence length="548" mass="64240">MNKTKFLTLLTSATILSAPLISVVSCELHEKNNVFLFVPFKEQGEKQSYNTVKEIIDKFNANLESNEKYKKNKLVLRNDLSKKEVNSKINLELKTKDYRTPSIVFSFPSIVPRIQENNRLIDLTEIAKKSGIQKYSKNLLDYNKRLGFENESHIYNLPIGIASESLIVNDVLLSYYLNALFEYNKSKSINNQNISNAEKNQGLNSLIKDSNKFNDLTKEISIEFNDNELKKWDLDLSKDIFAYSDDFNKFCNLIRKSVKKFNIKQGKVNNKIDILYVRHIENYIYGELFKKANSDFKNYAIGYTEKNKFNFEIFKENSKQYNDFYSTIKNFYSNLKNDVIKTERLKNFVPASFTNQLFTIATTRLLYAKEAVDFFNENKGRFSIKNVPFKANEKQTNGSYFIQGLFLSAIKSDIENKNEVVNQFLDWFYDPKNLIEWNYLNYKVKLSPVEYLALNLVYLYPSENFKNTYKSIKEIQNDSNDLVIKNIENKDLIPFTDLVDSESKNELIRIYIKTYVNSLLLKNLKNKDDKDTEAIVKKFINQIEEKIK</sequence>
<dbReference type="Proteomes" id="UP000249646">
    <property type="component" value="Unassembled WGS sequence"/>
</dbReference>
<protein>
    <recommendedName>
        <fullName evidence="3">Mycoplasma lipoprotein C-terminal domain-containing protein</fullName>
    </recommendedName>
</protein>
<dbReference type="EMBL" id="QKUB01000002">
    <property type="protein sequence ID" value="PZW01452.1"/>
    <property type="molecule type" value="Genomic_DNA"/>
</dbReference>
<dbReference type="RefSeq" id="WP_111518262.1">
    <property type="nucleotide sequence ID" value="NZ_QKUB01000002.1"/>
</dbReference>